<evidence type="ECO:0000256" key="4">
    <source>
        <dbReference type="ARBA" id="ARBA00022519"/>
    </source>
</evidence>
<dbReference type="GO" id="GO:0005886">
    <property type="term" value="C:plasma membrane"/>
    <property type="evidence" value="ECO:0007669"/>
    <property type="project" value="UniProtKB-SubCell"/>
</dbReference>
<feature type="transmembrane region" description="Helical" evidence="8">
    <location>
        <begin position="206"/>
        <end position="225"/>
    </location>
</feature>
<evidence type="ECO:0000313" key="10">
    <source>
        <dbReference type="EMBL" id="ATA21654.1"/>
    </source>
</evidence>
<dbReference type="SUPFAM" id="SSF161098">
    <property type="entry name" value="MetI-like"/>
    <property type="match status" value="2"/>
</dbReference>
<feature type="transmembrane region" description="Helical" evidence="8">
    <location>
        <begin position="181"/>
        <end position="200"/>
    </location>
</feature>
<feature type="transmembrane region" description="Helical" evidence="8">
    <location>
        <begin position="141"/>
        <end position="160"/>
    </location>
</feature>
<feature type="transmembrane region" description="Helical" evidence="8">
    <location>
        <begin position="232"/>
        <end position="251"/>
    </location>
</feature>
<keyword evidence="7 8" id="KW-0472">Membrane</keyword>
<dbReference type="GO" id="GO:0055085">
    <property type="term" value="P:transmembrane transport"/>
    <property type="evidence" value="ECO:0007669"/>
    <property type="project" value="InterPro"/>
</dbReference>
<feature type="transmembrane region" description="Helical" evidence="8">
    <location>
        <begin position="374"/>
        <end position="394"/>
    </location>
</feature>
<comment type="subcellular location">
    <subcellularLocation>
        <location evidence="1">Cell inner membrane</location>
        <topology evidence="1">Multi-pass membrane protein</topology>
    </subcellularLocation>
    <subcellularLocation>
        <location evidence="8">Cell membrane</location>
        <topology evidence="8">Multi-pass membrane protein</topology>
    </subcellularLocation>
</comment>
<keyword evidence="6 8" id="KW-1133">Transmembrane helix</keyword>
<name>A0A250B655_9GAMM</name>
<dbReference type="CDD" id="cd06261">
    <property type="entry name" value="TM_PBP2"/>
    <property type="match status" value="1"/>
</dbReference>
<keyword evidence="11" id="KW-1185">Reference proteome</keyword>
<feature type="transmembrane region" description="Helical" evidence="8">
    <location>
        <begin position="497"/>
        <end position="518"/>
    </location>
</feature>
<sequence>MMRKNALPANAAPPLPFSAAAAAAGYYALLVPLLLLGGWWLASSHGWMSAQILPSPAVVFDSAQAFIPEELIHELPISLWRLAVGLAGGIFTGLALGALFGLSPFANRLLMPIFTVLVQIPTLAWIPLLMLALGIGEALKLTILIKSVAVPVALYTCIGIQQTPQKLYEAARSLRLPPLAFVRRLILPAMLPYLMTGVRLAFSQGWVALIAVELLASSEGLGYLLVQSRQLFMLDLVFVCIFVIGAFGFLGEKGLLWLTRRWVHWPAQVISPDNLRTPAAGFSLTGWVVPLLLAALWQFAAAHGLLASAFLPAPAAVGRTLFDGLFNGTLAGDLAASLFRMLQGFALGSAAGMLAGGLLGSWPMADRLFSPLLSALRSVAVFAWLPLLTAWFGLGEMAKIVFIALATFFPVLLATHQGIAQLPPMLQEVSRILQLTPGQRLRKLVLPGMLPALFSGLRLGLMHAWVGTIGAEYFISSGDGLGSMMMRAQQLLAADRILAGVALIALVAALSAKAIALAERRLTAWRFH</sequence>
<dbReference type="Pfam" id="PF00528">
    <property type="entry name" value="BPD_transp_1"/>
    <property type="match status" value="2"/>
</dbReference>
<feature type="transmembrane region" description="Helical" evidence="8">
    <location>
        <begin position="400"/>
        <end position="423"/>
    </location>
</feature>
<evidence type="ECO:0000256" key="5">
    <source>
        <dbReference type="ARBA" id="ARBA00022692"/>
    </source>
</evidence>
<accession>A0A250B655</accession>
<evidence type="ECO:0000313" key="11">
    <source>
        <dbReference type="Proteomes" id="UP000217182"/>
    </source>
</evidence>
<keyword evidence="2 8" id="KW-0813">Transport</keyword>
<dbReference type="PROSITE" id="PS50928">
    <property type="entry name" value="ABC_TM1"/>
    <property type="match status" value="2"/>
</dbReference>
<feature type="transmembrane region" description="Helical" evidence="8">
    <location>
        <begin position="342"/>
        <end position="362"/>
    </location>
</feature>
<dbReference type="PANTHER" id="PTHR30151:SF38">
    <property type="entry name" value="ALIPHATIC SULFONATES TRANSPORT PERMEASE PROTEIN SSUC-RELATED"/>
    <property type="match status" value="1"/>
</dbReference>
<reference evidence="10 11" key="1">
    <citation type="submission" date="2016-01" db="EMBL/GenBank/DDBJ databases">
        <authorList>
            <person name="Oliw E.H."/>
        </authorList>
    </citation>
    <scope>NUCLEOTIDE SEQUENCE [LARGE SCALE GENOMIC DNA]</scope>
    <source>
        <strain evidence="10 11">FRB97</strain>
    </source>
</reference>
<proteinExistence type="inferred from homology"/>
<gene>
    <name evidence="10" type="ORF">AWC35_21205</name>
</gene>
<dbReference type="InterPro" id="IPR000515">
    <property type="entry name" value="MetI-like"/>
</dbReference>
<evidence type="ECO:0000256" key="2">
    <source>
        <dbReference type="ARBA" id="ARBA00022448"/>
    </source>
</evidence>
<dbReference type="AlphaFoldDB" id="A0A250B655"/>
<keyword evidence="3" id="KW-1003">Cell membrane</keyword>
<dbReference type="OrthoDB" id="9801163at2"/>
<keyword evidence="5 8" id="KW-0812">Transmembrane</keyword>
<feature type="transmembrane region" description="Helical" evidence="8">
    <location>
        <begin position="21"/>
        <end position="42"/>
    </location>
</feature>
<dbReference type="Gene3D" id="1.10.3720.10">
    <property type="entry name" value="MetI-like"/>
    <property type="match status" value="2"/>
</dbReference>
<dbReference type="KEGG" id="gqu:AWC35_21205"/>
<feature type="transmembrane region" description="Helical" evidence="8">
    <location>
        <begin position="79"/>
        <end position="102"/>
    </location>
</feature>
<evidence type="ECO:0000256" key="7">
    <source>
        <dbReference type="ARBA" id="ARBA00023136"/>
    </source>
</evidence>
<evidence type="ECO:0000256" key="1">
    <source>
        <dbReference type="ARBA" id="ARBA00004429"/>
    </source>
</evidence>
<evidence type="ECO:0000256" key="8">
    <source>
        <dbReference type="RuleBase" id="RU363032"/>
    </source>
</evidence>
<feature type="domain" description="ABC transmembrane type-1" evidence="9">
    <location>
        <begin position="334"/>
        <end position="516"/>
    </location>
</feature>
<feature type="transmembrane region" description="Helical" evidence="8">
    <location>
        <begin position="279"/>
        <end position="297"/>
    </location>
</feature>
<evidence type="ECO:0000256" key="6">
    <source>
        <dbReference type="ARBA" id="ARBA00022989"/>
    </source>
</evidence>
<feature type="transmembrane region" description="Helical" evidence="8">
    <location>
        <begin position="444"/>
        <end position="466"/>
    </location>
</feature>
<evidence type="ECO:0000259" key="9">
    <source>
        <dbReference type="PROSITE" id="PS50928"/>
    </source>
</evidence>
<dbReference type="EMBL" id="CP014136">
    <property type="protein sequence ID" value="ATA21654.1"/>
    <property type="molecule type" value="Genomic_DNA"/>
</dbReference>
<keyword evidence="4" id="KW-0997">Cell inner membrane</keyword>
<protein>
    <submittedName>
        <fullName evidence="10">ABC transporter permease</fullName>
    </submittedName>
</protein>
<dbReference type="Proteomes" id="UP000217182">
    <property type="component" value="Chromosome"/>
</dbReference>
<feature type="transmembrane region" description="Helical" evidence="8">
    <location>
        <begin position="109"/>
        <end position="135"/>
    </location>
</feature>
<dbReference type="InterPro" id="IPR035906">
    <property type="entry name" value="MetI-like_sf"/>
</dbReference>
<dbReference type="PANTHER" id="PTHR30151">
    <property type="entry name" value="ALKANE SULFONATE ABC TRANSPORTER-RELATED, MEMBRANE SUBUNIT"/>
    <property type="match status" value="1"/>
</dbReference>
<comment type="similarity">
    <text evidence="8">Belongs to the binding-protein-dependent transport system permease family.</text>
</comment>
<organism evidence="10 11">
    <name type="scientific">Gibbsiella quercinecans</name>
    <dbReference type="NCBI Taxonomy" id="929813"/>
    <lineage>
        <taxon>Bacteria</taxon>
        <taxon>Pseudomonadati</taxon>
        <taxon>Pseudomonadota</taxon>
        <taxon>Gammaproteobacteria</taxon>
        <taxon>Enterobacterales</taxon>
        <taxon>Yersiniaceae</taxon>
        <taxon>Gibbsiella</taxon>
    </lineage>
</organism>
<feature type="domain" description="ABC transmembrane type-1" evidence="9">
    <location>
        <begin position="71"/>
        <end position="252"/>
    </location>
</feature>
<evidence type="ECO:0000256" key="3">
    <source>
        <dbReference type="ARBA" id="ARBA00022475"/>
    </source>
</evidence>